<feature type="domain" description="HTH lacI-type" evidence="4">
    <location>
        <begin position="3"/>
        <end position="57"/>
    </location>
</feature>
<dbReference type="EMBL" id="JACAGK010000058">
    <property type="protein sequence ID" value="MDM1049820.1"/>
    <property type="molecule type" value="Genomic_DNA"/>
</dbReference>
<dbReference type="SUPFAM" id="SSF47413">
    <property type="entry name" value="lambda repressor-like DNA-binding domains"/>
    <property type="match status" value="1"/>
</dbReference>
<dbReference type="GO" id="GO:0003677">
    <property type="term" value="F:DNA binding"/>
    <property type="evidence" value="ECO:0007669"/>
    <property type="project" value="UniProtKB-KW"/>
</dbReference>
<gene>
    <name evidence="5" type="ORF">HX018_16395</name>
</gene>
<evidence type="ECO:0000256" key="2">
    <source>
        <dbReference type="ARBA" id="ARBA00023125"/>
    </source>
</evidence>
<name>A0ABT7NRP0_9SPHI</name>
<evidence type="ECO:0000256" key="1">
    <source>
        <dbReference type="ARBA" id="ARBA00023015"/>
    </source>
</evidence>
<evidence type="ECO:0000313" key="5">
    <source>
        <dbReference type="EMBL" id="MDM1049820.1"/>
    </source>
</evidence>
<proteinExistence type="predicted"/>
<reference evidence="5" key="1">
    <citation type="submission" date="2020-06" db="EMBL/GenBank/DDBJ databases">
        <authorList>
            <person name="Dong N."/>
        </authorList>
    </citation>
    <scope>NUCLEOTIDE SEQUENCE</scope>
    <source>
        <strain evidence="5">R1692</strain>
    </source>
</reference>
<dbReference type="Pfam" id="PF13377">
    <property type="entry name" value="Peripla_BP_3"/>
    <property type="match status" value="1"/>
</dbReference>
<dbReference type="Pfam" id="PF00356">
    <property type="entry name" value="LacI"/>
    <property type="match status" value="1"/>
</dbReference>
<evidence type="ECO:0000256" key="3">
    <source>
        <dbReference type="ARBA" id="ARBA00023163"/>
    </source>
</evidence>
<protein>
    <submittedName>
        <fullName evidence="5">LacI family DNA-binding transcriptional regulator</fullName>
    </submittedName>
</protein>
<dbReference type="PROSITE" id="PS50932">
    <property type="entry name" value="HTH_LACI_2"/>
    <property type="match status" value="1"/>
</dbReference>
<keyword evidence="6" id="KW-1185">Reference proteome</keyword>
<organism evidence="5 6">
    <name type="scientific">Sphingobacterium hotanense</name>
    <dbReference type="NCBI Taxonomy" id="649196"/>
    <lineage>
        <taxon>Bacteria</taxon>
        <taxon>Pseudomonadati</taxon>
        <taxon>Bacteroidota</taxon>
        <taxon>Sphingobacteriia</taxon>
        <taxon>Sphingobacteriales</taxon>
        <taxon>Sphingobacteriaceae</taxon>
        <taxon>Sphingobacterium</taxon>
    </lineage>
</organism>
<dbReference type="InterPro" id="IPR028082">
    <property type="entry name" value="Peripla_BP_I"/>
</dbReference>
<dbReference type="RefSeq" id="WP_286652072.1">
    <property type="nucleotide sequence ID" value="NZ_JACAGK010000058.1"/>
</dbReference>
<dbReference type="Gene3D" id="3.40.50.2300">
    <property type="match status" value="2"/>
</dbReference>
<evidence type="ECO:0000313" key="6">
    <source>
        <dbReference type="Proteomes" id="UP001170954"/>
    </source>
</evidence>
<dbReference type="SUPFAM" id="SSF53822">
    <property type="entry name" value="Periplasmic binding protein-like I"/>
    <property type="match status" value="1"/>
</dbReference>
<dbReference type="SMART" id="SM00354">
    <property type="entry name" value="HTH_LACI"/>
    <property type="match status" value="1"/>
</dbReference>
<dbReference type="PANTHER" id="PTHR30146:SF109">
    <property type="entry name" value="HTH-TYPE TRANSCRIPTIONAL REGULATOR GALS"/>
    <property type="match status" value="1"/>
</dbReference>
<evidence type="ECO:0000259" key="4">
    <source>
        <dbReference type="PROSITE" id="PS50932"/>
    </source>
</evidence>
<dbReference type="PANTHER" id="PTHR30146">
    <property type="entry name" value="LACI-RELATED TRANSCRIPTIONAL REPRESSOR"/>
    <property type="match status" value="1"/>
</dbReference>
<dbReference type="Proteomes" id="UP001170954">
    <property type="component" value="Unassembled WGS sequence"/>
</dbReference>
<dbReference type="InterPro" id="IPR046335">
    <property type="entry name" value="LacI/GalR-like_sensor"/>
</dbReference>
<dbReference type="InterPro" id="IPR000843">
    <property type="entry name" value="HTH_LacI"/>
</dbReference>
<dbReference type="InterPro" id="IPR010982">
    <property type="entry name" value="Lambda_DNA-bd_dom_sf"/>
</dbReference>
<sequence length="338" mass="37123">MRITLKDIAKALNLSASTVSKALSDSYEISAETKKTVKEYAAKHNFRPNKVAQNLKTGKTNTVGVVLCNISNNFVAQLLDGIQTASEAANYDIIIMQSRNQEMLEKQAIEVLRMRGIDGLLLTPMASDSSERELRELQDDGIPVVLVDRTFHSLETHKVGANNFDGAYQATIHLAERGKKRIMHITGRGLGVSKERFKGFLAGLEDSKLKFIPELNLEIDYAGQPIEELIKENLVPILKSEARPDAIFCATDEITSRTLGVLADLEIAVPTDIAVIGFSNTPNANALNPALSAVVQPARKMGELGFQKLTEMINSKNKEVTFETIALDTELVIRKSSL</sequence>
<dbReference type="CDD" id="cd01392">
    <property type="entry name" value="HTH_LacI"/>
    <property type="match status" value="1"/>
</dbReference>
<keyword evidence="3" id="KW-0804">Transcription</keyword>
<dbReference type="Gene3D" id="1.10.260.40">
    <property type="entry name" value="lambda repressor-like DNA-binding domains"/>
    <property type="match status" value="1"/>
</dbReference>
<keyword evidence="1" id="KW-0805">Transcription regulation</keyword>
<reference evidence="5" key="2">
    <citation type="journal article" date="2022" name="Sci. Total Environ.">
        <title>Prevalence, transmission, and molecular epidemiology of tet(X)-positive bacteria among humans, animals, and environmental niches in China: An epidemiological, and genomic-based study.</title>
        <authorList>
            <person name="Dong N."/>
            <person name="Zeng Y."/>
            <person name="Cai C."/>
            <person name="Sun C."/>
            <person name="Lu J."/>
            <person name="Liu C."/>
            <person name="Zhou H."/>
            <person name="Sun Q."/>
            <person name="Shu L."/>
            <person name="Wang H."/>
            <person name="Wang Y."/>
            <person name="Wang S."/>
            <person name="Wu C."/>
            <person name="Chan E.W."/>
            <person name="Chen G."/>
            <person name="Shen Z."/>
            <person name="Chen S."/>
            <person name="Zhang R."/>
        </authorList>
    </citation>
    <scope>NUCLEOTIDE SEQUENCE</scope>
    <source>
        <strain evidence="5">R1692</strain>
    </source>
</reference>
<keyword evidence="2 5" id="KW-0238">DNA-binding</keyword>
<accession>A0ABT7NRP0</accession>
<comment type="caution">
    <text evidence="5">The sequence shown here is derived from an EMBL/GenBank/DDBJ whole genome shotgun (WGS) entry which is preliminary data.</text>
</comment>
<dbReference type="CDD" id="cd06267">
    <property type="entry name" value="PBP1_LacI_sugar_binding-like"/>
    <property type="match status" value="1"/>
</dbReference>